<dbReference type="EMBL" id="CP036261">
    <property type="protein sequence ID" value="QDS87785.1"/>
    <property type="molecule type" value="Genomic_DNA"/>
</dbReference>
<evidence type="ECO:0000256" key="2">
    <source>
        <dbReference type="SAM" id="MobiDB-lite"/>
    </source>
</evidence>
<dbReference type="InterPro" id="IPR002939">
    <property type="entry name" value="DnaJ_C"/>
</dbReference>
<dbReference type="PRINTS" id="PR00625">
    <property type="entry name" value="JDOMAIN"/>
</dbReference>
<sequence length="317" mass="34279">MAEDLYQVLGVSKTAEKDEIQKAYRKLARKYHPDLNPDDKSAQEKFKRIQEAYDVLSDSEKRGAYDRYGSDFERVRAGGGAWDGGGFEGVDVEQIFGGRGGGGGGGGFQGGFGDFFEQVFGGHPGGGRSAPRQPRQTRGSDVRQEVPIPFNTAVLGGKTEIRIGKPTGTESVSVTIPAGVETGSKIRLRGQGQASPNGGPTGDLILQLNVTPHPYFQRRGKHLDLKLPLSIGEAMLGAKVDVPTPGGTISLTIPPGSSDGKRLRIKGQGVRDPKGDAGDLYVEVRLQLPTEIDEQSEELIRKFEERNPLQPRRSLIW</sequence>
<dbReference type="SUPFAM" id="SSF46565">
    <property type="entry name" value="Chaperone J-domain"/>
    <property type="match status" value="1"/>
</dbReference>
<feature type="domain" description="J" evidence="3">
    <location>
        <begin position="4"/>
        <end position="69"/>
    </location>
</feature>
<reference evidence="4 5" key="1">
    <citation type="submission" date="2019-02" db="EMBL/GenBank/DDBJ databases">
        <title>Deep-cultivation of Planctomycetes and their phenomic and genomic characterization uncovers novel biology.</title>
        <authorList>
            <person name="Wiegand S."/>
            <person name="Jogler M."/>
            <person name="Boedeker C."/>
            <person name="Pinto D."/>
            <person name="Vollmers J."/>
            <person name="Rivas-Marin E."/>
            <person name="Kohn T."/>
            <person name="Peeters S.H."/>
            <person name="Heuer A."/>
            <person name="Rast P."/>
            <person name="Oberbeckmann S."/>
            <person name="Bunk B."/>
            <person name="Jeske O."/>
            <person name="Meyerdierks A."/>
            <person name="Storesund J.E."/>
            <person name="Kallscheuer N."/>
            <person name="Luecker S."/>
            <person name="Lage O.M."/>
            <person name="Pohl T."/>
            <person name="Merkel B.J."/>
            <person name="Hornburger P."/>
            <person name="Mueller R.-W."/>
            <person name="Bruemmer F."/>
            <person name="Labrenz M."/>
            <person name="Spormann A.M."/>
            <person name="Op den Camp H."/>
            <person name="Overmann J."/>
            <person name="Amann R."/>
            <person name="Jetten M.S.M."/>
            <person name="Mascher T."/>
            <person name="Medema M.H."/>
            <person name="Devos D.P."/>
            <person name="Kaster A.-K."/>
            <person name="Ovreas L."/>
            <person name="Rohde M."/>
            <person name="Galperin M.Y."/>
            <person name="Jogler C."/>
        </authorList>
    </citation>
    <scope>NUCLEOTIDE SEQUENCE [LARGE SCALE GENOMIC DNA]</scope>
    <source>
        <strain evidence="4 5">EC9</strain>
    </source>
</reference>
<dbReference type="Pfam" id="PF00226">
    <property type="entry name" value="DnaJ"/>
    <property type="match status" value="1"/>
</dbReference>
<dbReference type="OrthoDB" id="9779889at2"/>
<dbReference type="GO" id="GO:0042026">
    <property type="term" value="P:protein refolding"/>
    <property type="evidence" value="ECO:0007669"/>
    <property type="project" value="TreeGrafter"/>
</dbReference>
<dbReference type="GO" id="GO:0003677">
    <property type="term" value="F:DNA binding"/>
    <property type="evidence" value="ECO:0007669"/>
    <property type="project" value="UniProtKB-KW"/>
</dbReference>
<accession>A0A517LYT2</accession>
<dbReference type="InterPro" id="IPR008971">
    <property type="entry name" value="HSP40/DnaJ_pept-bd"/>
</dbReference>
<keyword evidence="4" id="KW-0238">DNA-binding</keyword>
<organism evidence="4 5">
    <name type="scientific">Rosistilla ulvae</name>
    <dbReference type="NCBI Taxonomy" id="1930277"/>
    <lineage>
        <taxon>Bacteria</taxon>
        <taxon>Pseudomonadati</taxon>
        <taxon>Planctomycetota</taxon>
        <taxon>Planctomycetia</taxon>
        <taxon>Pirellulales</taxon>
        <taxon>Pirellulaceae</taxon>
        <taxon>Rosistilla</taxon>
    </lineage>
</organism>
<dbReference type="PROSITE" id="PS50076">
    <property type="entry name" value="DNAJ_2"/>
    <property type="match status" value="1"/>
</dbReference>
<keyword evidence="1" id="KW-0143">Chaperone</keyword>
<evidence type="ECO:0000313" key="4">
    <source>
        <dbReference type="EMBL" id="QDS87785.1"/>
    </source>
</evidence>
<dbReference type="FunFam" id="2.60.260.20:FF:000013">
    <property type="entry name" value="DnaJ subfamily B member 11"/>
    <property type="match status" value="1"/>
</dbReference>
<protein>
    <submittedName>
        <fullName evidence="4">Curved DNA-binding protein</fullName>
    </submittedName>
</protein>
<dbReference type="PANTHER" id="PTHR43096:SF52">
    <property type="entry name" value="DNAJ HOMOLOG 1, MITOCHONDRIAL-RELATED"/>
    <property type="match status" value="1"/>
</dbReference>
<proteinExistence type="predicted"/>
<gene>
    <name evidence="4" type="primary">cbpA</name>
    <name evidence="4" type="ORF">EC9_19670</name>
</gene>
<dbReference type="KEGG" id="ruv:EC9_19670"/>
<dbReference type="CDD" id="cd10747">
    <property type="entry name" value="DnaJ_C"/>
    <property type="match status" value="1"/>
</dbReference>
<dbReference type="Pfam" id="PF01556">
    <property type="entry name" value="DnaJ_C"/>
    <property type="match status" value="1"/>
</dbReference>
<dbReference type="SMART" id="SM00271">
    <property type="entry name" value="DnaJ"/>
    <property type="match status" value="1"/>
</dbReference>
<dbReference type="AlphaFoldDB" id="A0A517LYT2"/>
<dbReference type="InterPro" id="IPR036869">
    <property type="entry name" value="J_dom_sf"/>
</dbReference>
<dbReference type="PANTHER" id="PTHR43096">
    <property type="entry name" value="DNAJ HOMOLOG 1, MITOCHONDRIAL-RELATED"/>
    <property type="match status" value="1"/>
</dbReference>
<dbReference type="Proteomes" id="UP000319557">
    <property type="component" value="Chromosome"/>
</dbReference>
<dbReference type="InterPro" id="IPR001623">
    <property type="entry name" value="DnaJ_domain"/>
</dbReference>
<evidence type="ECO:0000313" key="5">
    <source>
        <dbReference type="Proteomes" id="UP000319557"/>
    </source>
</evidence>
<feature type="region of interest" description="Disordered" evidence="2">
    <location>
        <begin position="119"/>
        <end position="143"/>
    </location>
</feature>
<keyword evidence="5" id="KW-1185">Reference proteome</keyword>
<dbReference type="CDD" id="cd06257">
    <property type="entry name" value="DnaJ"/>
    <property type="match status" value="1"/>
</dbReference>
<dbReference type="SUPFAM" id="SSF49493">
    <property type="entry name" value="HSP40/DnaJ peptide-binding domain"/>
    <property type="match status" value="2"/>
</dbReference>
<dbReference type="RefSeq" id="WP_145344380.1">
    <property type="nucleotide sequence ID" value="NZ_CP036261.1"/>
</dbReference>
<dbReference type="Gene3D" id="2.60.260.20">
    <property type="entry name" value="Urease metallochaperone UreE, N-terminal domain"/>
    <property type="match status" value="2"/>
</dbReference>
<dbReference type="GO" id="GO:0005737">
    <property type="term" value="C:cytoplasm"/>
    <property type="evidence" value="ECO:0007669"/>
    <property type="project" value="TreeGrafter"/>
</dbReference>
<evidence type="ECO:0000256" key="1">
    <source>
        <dbReference type="ARBA" id="ARBA00023186"/>
    </source>
</evidence>
<evidence type="ECO:0000259" key="3">
    <source>
        <dbReference type="PROSITE" id="PS50076"/>
    </source>
</evidence>
<name>A0A517LYT2_9BACT</name>
<dbReference type="PROSITE" id="PS00636">
    <property type="entry name" value="DNAJ_1"/>
    <property type="match status" value="1"/>
</dbReference>
<dbReference type="Gene3D" id="1.10.287.110">
    <property type="entry name" value="DnaJ domain"/>
    <property type="match status" value="1"/>
</dbReference>
<dbReference type="InterPro" id="IPR018253">
    <property type="entry name" value="DnaJ_domain_CS"/>
</dbReference>
<dbReference type="GO" id="GO:0051082">
    <property type="term" value="F:unfolded protein binding"/>
    <property type="evidence" value="ECO:0007669"/>
    <property type="project" value="InterPro"/>
</dbReference>